<dbReference type="Gene3D" id="1.10.510.10">
    <property type="entry name" value="Transferase(Phosphotransferase) domain 1"/>
    <property type="match status" value="1"/>
</dbReference>
<keyword evidence="9" id="KW-0675">Receptor</keyword>
<dbReference type="InterPro" id="IPR020635">
    <property type="entry name" value="Tyr_kinase_cat_dom"/>
</dbReference>
<evidence type="ECO:0000256" key="2">
    <source>
        <dbReference type="ARBA" id="ARBA00022692"/>
    </source>
</evidence>
<dbReference type="Gene3D" id="2.60.40.2170">
    <property type="entry name" value="Wnt, WIF domain"/>
    <property type="match status" value="1"/>
</dbReference>
<evidence type="ECO:0000256" key="7">
    <source>
        <dbReference type="ARBA" id="ARBA00022989"/>
    </source>
</evidence>
<keyword evidence="2 11" id="KW-0812">Transmembrane</keyword>
<keyword evidence="8 11" id="KW-0472">Membrane</keyword>
<dbReference type="Proteomes" id="UP000677054">
    <property type="component" value="Unassembled WGS sequence"/>
</dbReference>
<dbReference type="AlphaFoldDB" id="A0A7R9FPZ8"/>
<name>A0A7R9FPZ8_9CRUS</name>
<keyword evidence="5" id="KW-0067">ATP-binding</keyword>
<keyword evidence="10" id="KW-0325">Glycoprotein</keyword>
<keyword evidence="4" id="KW-0547">Nucleotide-binding</keyword>
<feature type="domain" description="Protein kinase" evidence="13">
    <location>
        <begin position="295"/>
        <end position="560"/>
    </location>
</feature>
<dbReference type="OrthoDB" id="535945at2759"/>
<dbReference type="GO" id="GO:0007155">
    <property type="term" value="P:cell adhesion"/>
    <property type="evidence" value="ECO:0007669"/>
    <property type="project" value="UniProtKB-KW"/>
</dbReference>
<dbReference type="GO" id="GO:0007169">
    <property type="term" value="P:cell surface receptor protein tyrosine kinase signaling pathway"/>
    <property type="evidence" value="ECO:0007669"/>
    <property type="project" value="TreeGrafter"/>
</dbReference>
<dbReference type="Gene3D" id="3.30.200.20">
    <property type="entry name" value="Phosphorylase Kinase, domain 1"/>
    <property type="match status" value="1"/>
</dbReference>
<dbReference type="InterPro" id="IPR038677">
    <property type="entry name" value="WIF_sf"/>
</dbReference>
<evidence type="ECO:0000256" key="1">
    <source>
        <dbReference type="ARBA" id="ARBA00004162"/>
    </source>
</evidence>
<dbReference type="InterPro" id="IPR001245">
    <property type="entry name" value="Ser-Thr/Tyr_kinase_cat_dom"/>
</dbReference>
<dbReference type="GO" id="GO:0004713">
    <property type="term" value="F:protein tyrosine kinase activity"/>
    <property type="evidence" value="ECO:0007669"/>
    <property type="project" value="InterPro"/>
</dbReference>
<keyword evidence="16" id="KW-1185">Reference proteome</keyword>
<proteinExistence type="predicted"/>
<evidence type="ECO:0000256" key="10">
    <source>
        <dbReference type="ARBA" id="ARBA00023180"/>
    </source>
</evidence>
<dbReference type="EMBL" id="LR902475">
    <property type="protein sequence ID" value="CAD7250603.1"/>
    <property type="molecule type" value="Genomic_DNA"/>
</dbReference>
<dbReference type="GO" id="GO:0007409">
    <property type="term" value="P:axonogenesis"/>
    <property type="evidence" value="ECO:0007669"/>
    <property type="project" value="TreeGrafter"/>
</dbReference>
<dbReference type="SMART" id="SM00219">
    <property type="entry name" value="TyrKc"/>
    <property type="match status" value="1"/>
</dbReference>
<keyword evidence="7 11" id="KW-1133">Transmembrane helix</keyword>
<evidence type="ECO:0000256" key="9">
    <source>
        <dbReference type="ARBA" id="ARBA00023170"/>
    </source>
</evidence>
<dbReference type="InterPro" id="IPR050122">
    <property type="entry name" value="RTK"/>
</dbReference>
<evidence type="ECO:0000256" key="11">
    <source>
        <dbReference type="SAM" id="Phobius"/>
    </source>
</evidence>
<dbReference type="GO" id="GO:0005886">
    <property type="term" value="C:plasma membrane"/>
    <property type="evidence" value="ECO:0007669"/>
    <property type="project" value="UniProtKB-SubCell"/>
</dbReference>
<feature type="chain" id="PRO_5036403142" evidence="12">
    <location>
        <begin position="21"/>
        <end position="567"/>
    </location>
</feature>
<dbReference type="Pfam" id="PF07714">
    <property type="entry name" value="PK_Tyr_Ser-Thr"/>
    <property type="match status" value="1"/>
</dbReference>
<comment type="subcellular location">
    <subcellularLocation>
        <location evidence="1">Cell membrane</location>
        <topology evidence="1">Single-pass membrane protein</topology>
    </subcellularLocation>
</comment>
<evidence type="ECO:0000256" key="4">
    <source>
        <dbReference type="ARBA" id="ARBA00022741"/>
    </source>
</evidence>
<organism evidence="15">
    <name type="scientific">Darwinula stevensoni</name>
    <dbReference type="NCBI Taxonomy" id="69355"/>
    <lineage>
        <taxon>Eukaryota</taxon>
        <taxon>Metazoa</taxon>
        <taxon>Ecdysozoa</taxon>
        <taxon>Arthropoda</taxon>
        <taxon>Crustacea</taxon>
        <taxon>Oligostraca</taxon>
        <taxon>Ostracoda</taxon>
        <taxon>Podocopa</taxon>
        <taxon>Podocopida</taxon>
        <taxon>Darwinulocopina</taxon>
        <taxon>Darwinuloidea</taxon>
        <taxon>Darwinulidae</taxon>
        <taxon>Darwinula</taxon>
    </lineage>
</organism>
<dbReference type="SUPFAM" id="SSF56112">
    <property type="entry name" value="Protein kinase-like (PK-like)"/>
    <property type="match status" value="1"/>
</dbReference>
<accession>A0A7R9FPZ8</accession>
<dbReference type="PROSITE" id="PS50814">
    <property type="entry name" value="WIF"/>
    <property type="match status" value="1"/>
</dbReference>
<evidence type="ECO:0000256" key="5">
    <source>
        <dbReference type="ARBA" id="ARBA00022840"/>
    </source>
</evidence>
<dbReference type="GO" id="GO:0051897">
    <property type="term" value="P:positive regulation of phosphatidylinositol 3-kinase/protein kinase B signal transduction"/>
    <property type="evidence" value="ECO:0007669"/>
    <property type="project" value="TreeGrafter"/>
</dbReference>
<keyword evidence="6" id="KW-0130">Cell adhesion</keyword>
<feature type="signal peptide" evidence="12">
    <location>
        <begin position="1"/>
        <end position="20"/>
    </location>
</feature>
<dbReference type="PRINTS" id="PR00109">
    <property type="entry name" value="TYRKINASE"/>
</dbReference>
<evidence type="ECO:0000256" key="3">
    <source>
        <dbReference type="ARBA" id="ARBA00022729"/>
    </source>
</evidence>
<dbReference type="GO" id="GO:0043235">
    <property type="term" value="C:receptor complex"/>
    <property type="evidence" value="ECO:0007669"/>
    <property type="project" value="TreeGrafter"/>
</dbReference>
<dbReference type="InterPro" id="IPR003306">
    <property type="entry name" value="WIF"/>
</dbReference>
<dbReference type="EMBL" id="CAJPEV010002958">
    <property type="protein sequence ID" value="CAG0898530.1"/>
    <property type="molecule type" value="Genomic_DNA"/>
</dbReference>
<evidence type="ECO:0000256" key="12">
    <source>
        <dbReference type="SAM" id="SignalP"/>
    </source>
</evidence>
<evidence type="ECO:0000256" key="6">
    <source>
        <dbReference type="ARBA" id="ARBA00022889"/>
    </source>
</evidence>
<dbReference type="PROSITE" id="PS50011">
    <property type="entry name" value="PROTEIN_KINASE_DOM"/>
    <property type="match status" value="1"/>
</dbReference>
<evidence type="ECO:0000259" key="13">
    <source>
        <dbReference type="PROSITE" id="PS50011"/>
    </source>
</evidence>
<keyword evidence="3 12" id="KW-0732">Signal</keyword>
<dbReference type="InterPro" id="IPR000719">
    <property type="entry name" value="Prot_kinase_dom"/>
</dbReference>
<dbReference type="GO" id="GO:0010976">
    <property type="term" value="P:positive regulation of neuron projection development"/>
    <property type="evidence" value="ECO:0007669"/>
    <property type="project" value="TreeGrafter"/>
</dbReference>
<gene>
    <name evidence="15" type="ORF">DSTB1V02_LOCUS10374</name>
</gene>
<protein>
    <submittedName>
        <fullName evidence="15">Uncharacterized protein</fullName>
    </submittedName>
</protein>
<dbReference type="InterPro" id="IPR011009">
    <property type="entry name" value="Kinase-like_dom_sf"/>
</dbReference>
<reference evidence="15" key="1">
    <citation type="submission" date="2020-11" db="EMBL/GenBank/DDBJ databases">
        <authorList>
            <person name="Tran Van P."/>
        </authorList>
    </citation>
    <scope>NUCLEOTIDE SEQUENCE</scope>
</reference>
<feature type="transmembrane region" description="Helical" evidence="11">
    <location>
        <begin position="188"/>
        <end position="213"/>
    </location>
</feature>
<sequence>MQLLSTSLVLLIYLFGIVASFKAPDVDSAPLPFDLFLPTHQLHRMLGVSAELFYVRNGKVNNYALAFKMPVPPTQEEVVFQWHMKLPQQVVYEISLNASDALREGASVNISLTGALPTSLKAFSVAMKCKTPSADSQSVEVGINISSIGFLQMQFQKSCLTSAVIGGDEKAAENINEDSWMNNGIMGIIYQGVCLAITTSVAFFCTLFTVWMVRRKHDLKLPHQSGQSEGGDTGGETKTVVTVTGCPPTPTTGTLDTARRPSLSQLSLLSPSSHISNPEVQEENLLAISIEPANLSIKETLLEGTFGRIARAQLNGNDVYIKALGDVASENQVTIFKKEGSRFLSLQHINLLVPEAAVLLPPILIYAWPEYGNLKKYLVELRSGGTEVGSTISSRCLSTLEVAILSLQYLSGVLYLHEQGFIHRDLATRNATLSDGPRVTVTDNALSRDLFPGDYHCLGDNENRPVKWLAYESLSHRKFTPLSDIWSYGVVVWEILTLAQQPYAELDPFEVKNVLKSGHRLSQPKNCPDQLYRLLTFCWSQKPEERPSGQQIRQCLLNFLQQLDKFV</sequence>
<dbReference type="PANTHER" id="PTHR24416">
    <property type="entry name" value="TYROSINE-PROTEIN KINASE RECEPTOR"/>
    <property type="match status" value="1"/>
</dbReference>
<dbReference type="PANTHER" id="PTHR24416:SF349">
    <property type="entry name" value="TYROSINE-PROTEIN KINASE RYK"/>
    <property type="match status" value="1"/>
</dbReference>
<dbReference type="Pfam" id="PF02019">
    <property type="entry name" value="WIF"/>
    <property type="match status" value="1"/>
</dbReference>
<feature type="domain" description="WIF" evidence="14">
    <location>
        <begin position="35"/>
        <end position="172"/>
    </location>
</feature>
<dbReference type="GO" id="GO:0005524">
    <property type="term" value="F:ATP binding"/>
    <property type="evidence" value="ECO:0007669"/>
    <property type="project" value="UniProtKB-KW"/>
</dbReference>
<evidence type="ECO:0000313" key="16">
    <source>
        <dbReference type="Proteomes" id="UP000677054"/>
    </source>
</evidence>
<evidence type="ECO:0000313" key="15">
    <source>
        <dbReference type="EMBL" id="CAD7250603.1"/>
    </source>
</evidence>
<dbReference type="SMART" id="SM00469">
    <property type="entry name" value="WIF"/>
    <property type="match status" value="1"/>
</dbReference>
<evidence type="ECO:0000259" key="14">
    <source>
        <dbReference type="PROSITE" id="PS50814"/>
    </source>
</evidence>
<evidence type="ECO:0000256" key="8">
    <source>
        <dbReference type="ARBA" id="ARBA00023136"/>
    </source>
</evidence>